<dbReference type="EMBL" id="BTGU01000151">
    <property type="protein sequence ID" value="GMN63519.1"/>
    <property type="molecule type" value="Genomic_DNA"/>
</dbReference>
<protein>
    <recommendedName>
        <fullName evidence="4">SANTA domain-containing protein</fullName>
    </recommendedName>
</protein>
<dbReference type="InterPro" id="IPR053090">
    <property type="entry name" value="Centromere_KNL-2_homolog"/>
</dbReference>
<dbReference type="PANTHER" id="PTHR35311">
    <property type="entry name" value="KINETOCHORE-ASSOCIATED PROTEIN KNL-2 HOMOLOG"/>
    <property type="match status" value="1"/>
</dbReference>
<reference evidence="2" key="1">
    <citation type="submission" date="2023-07" db="EMBL/GenBank/DDBJ databases">
        <title>draft genome sequence of fig (Ficus carica).</title>
        <authorList>
            <person name="Takahashi T."/>
            <person name="Nishimura K."/>
        </authorList>
    </citation>
    <scope>NUCLEOTIDE SEQUENCE</scope>
</reference>
<gene>
    <name evidence="2" type="ORF">TIFTF001_032598</name>
</gene>
<keyword evidence="3" id="KW-1185">Reference proteome</keyword>
<dbReference type="PANTHER" id="PTHR35311:SF1">
    <property type="entry name" value="PROTEIN EMBRYO DEFECTIVE 1674"/>
    <property type="match status" value="1"/>
</dbReference>
<feature type="compositionally biased region" description="Basic and acidic residues" evidence="1">
    <location>
        <begin position="194"/>
        <end position="206"/>
    </location>
</feature>
<dbReference type="Proteomes" id="UP001187192">
    <property type="component" value="Unassembled WGS sequence"/>
</dbReference>
<accession>A0AA88DXD1</accession>
<organism evidence="2 3">
    <name type="scientific">Ficus carica</name>
    <name type="common">Common fig</name>
    <dbReference type="NCBI Taxonomy" id="3494"/>
    <lineage>
        <taxon>Eukaryota</taxon>
        <taxon>Viridiplantae</taxon>
        <taxon>Streptophyta</taxon>
        <taxon>Embryophyta</taxon>
        <taxon>Tracheophyta</taxon>
        <taxon>Spermatophyta</taxon>
        <taxon>Magnoliopsida</taxon>
        <taxon>eudicotyledons</taxon>
        <taxon>Gunneridae</taxon>
        <taxon>Pentapetalae</taxon>
        <taxon>rosids</taxon>
        <taxon>fabids</taxon>
        <taxon>Rosales</taxon>
        <taxon>Moraceae</taxon>
        <taxon>Ficeae</taxon>
        <taxon>Ficus</taxon>
    </lineage>
</organism>
<dbReference type="AlphaFoldDB" id="A0AA88DXD1"/>
<comment type="caution">
    <text evidence="2">The sequence shown here is derived from an EMBL/GenBank/DDBJ whole genome shotgun (WGS) entry which is preliminary data.</text>
</comment>
<feature type="compositionally biased region" description="Polar residues" evidence="1">
    <location>
        <begin position="131"/>
        <end position="147"/>
    </location>
</feature>
<proteinExistence type="predicted"/>
<name>A0AA88DXD1_FICCA</name>
<sequence>MASLLRCYLTDTKQATSKELSFMSGTYVGRVFSVFIDGYDDLVSALSSCGCLEVCYQFLHGFPYNWEEYADLDASKSTCASAESLFSEKSENNSLPSLNDLPVSAIRDCLLSSLGHTDYDQLIKNLYKDASGTSSSDHFENSRASMDSNRERKRSASNKKSGATDIPTTQKRNVGVRTRSMTRMKRNASAAVKCSEDEKGGLKSVK</sequence>
<feature type="compositionally biased region" description="Polar residues" evidence="1">
    <location>
        <begin position="158"/>
        <end position="172"/>
    </location>
</feature>
<evidence type="ECO:0000313" key="3">
    <source>
        <dbReference type="Proteomes" id="UP001187192"/>
    </source>
</evidence>
<evidence type="ECO:0008006" key="4">
    <source>
        <dbReference type="Google" id="ProtNLM"/>
    </source>
</evidence>
<evidence type="ECO:0000313" key="2">
    <source>
        <dbReference type="EMBL" id="GMN63519.1"/>
    </source>
</evidence>
<feature type="region of interest" description="Disordered" evidence="1">
    <location>
        <begin position="131"/>
        <end position="206"/>
    </location>
</feature>
<evidence type="ECO:0000256" key="1">
    <source>
        <dbReference type="SAM" id="MobiDB-lite"/>
    </source>
</evidence>